<accession>A0A1I3GG79</accession>
<keyword evidence="2" id="KW-1185">Reference proteome</keyword>
<dbReference type="AlphaFoldDB" id="A0A1I3GG79"/>
<sequence>MQTPNSSSKSISFEYRGQTTSMSVPQAEKRLRLWQIGCA</sequence>
<gene>
    <name evidence="1" type="ORF">SAMN05216258_105149</name>
</gene>
<dbReference type="STRING" id="1114924.SAMN05216258_105149"/>
<evidence type="ECO:0000313" key="1">
    <source>
        <dbReference type="EMBL" id="SFI22515.1"/>
    </source>
</evidence>
<reference evidence="1 2" key="1">
    <citation type="submission" date="2016-10" db="EMBL/GenBank/DDBJ databases">
        <authorList>
            <person name="de Groot N.N."/>
        </authorList>
    </citation>
    <scope>NUCLEOTIDE SEQUENCE [LARGE SCALE GENOMIC DNA]</scope>
    <source>
        <strain evidence="1 2">CGMCC 1.11030</strain>
    </source>
</reference>
<dbReference type="Proteomes" id="UP000199377">
    <property type="component" value="Unassembled WGS sequence"/>
</dbReference>
<protein>
    <submittedName>
        <fullName evidence="1">Uncharacterized protein</fullName>
    </submittedName>
</protein>
<evidence type="ECO:0000313" key="2">
    <source>
        <dbReference type="Proteomes" id="UP000199377"/>
    </source>
</evidence>
<name>A0A1I3GG79_9RHOB</name>
<organism evidence="1 2">
    <name type="scientific">Albimonas pacifica</name>
    <dbReference type="NCBI Taxonomy" id="1114924"/>
    <lineage>
        <taxon>Bacteria</taxon>
        <taxon>Pseudomonadati</taxon>
        <taxon>Pseudomonadota</taxon>
        <taxon>Alphaproteobacteria</taxon>
        <taxon>Rhodobacterales</taxon>
        <taxon>Paracoccaceae</taxon>
        <taxon>Albimonas</taxon>
    </lineage>
</organism>
<dbReference type="EMBL" id="FOQH01000005">
    <property type="protein sequence ID" value="SFI22515.1"/>
    <property type="molecule type" value="Genomic_DNA"/>
</dbReference>
<proteinExistence type="predicted"/>